<evidence type="ECO:0000256" key="4">
    <source>
        <dbReference type="ARBA" id="ARBA00023002"/>
    </source>
</evidence>
<dbReference type="Pfam" id="PF02913">
    <property type="entry name" value="FAD-oxidase_C"/>
    <property type="match status" value="1"/>
</dbReference>
<evidence type="ECO:0000256" key="2">
    <source>
        <dbReference type="ARBA" id="ARBA00022630"/>
    </source>
</evidence>
<gene>
    <name evidence="6" type="ORF">BBW65_07270</name>
</gene>
<dbReference type="SUPFAM" id="SSF55103">
    <property type="entry name" value="FAD-linked oxidases, C-terminal domain"/>
    <property type="match status" value="1"/>
</dbReference>
<accession>A0A1B1U730</accession>
<dbReference type="InterPro" id="IPR016166">
    <property type="entry name" value="FAD-bd_PCMH"/>
</dbReference>
<keyword evidence="3" id="KW-0274">FAD</keyword>
<feature type="domain" description="FAD-binding PCMH-type" evidence="5">
    <location>
        <begin position="37"/>
        <end position="215"/>
    </location>
</feature>
<dbReference type="FunFam" id="1.10.45.10:FF:000001">
    <property type="entry name" value="D-lactate dehydrogenase mitochondrial"/>
    <property type="match status" value="1"/>
</dbReference>
<comment type="cofactor">
    <cofactor evidence="1">
        <name>FAD</name>
        <dbReference type="ChEBI" id="CHEBI:57692"/>
    </cofactor>
</comment>
<dbReference type="Proteomes" id="UP000092884">
    <property type="component" value="Chromosome"/>
</dbReference>
<protein>
    <submittedName>
        <fullName evidence="6">Glycolate oxidase subunit GlcD</fullName>
    </submittedName>
</protein>
<dbReference type="RefSeq" id="WP_066341516.1">
    <property type="nucleotide sequence ID" value="NZ_CP016503.1"/>
</dbReference>
<dbReference type="KEGG" id="het:BBW65_07270"/>
<dbReference type="InterPro" id="IPR051914">
    <property type="entry name" value="FAD-linked_OxidoTrans_Type4"/>
</dbReference>
<dbReference type="InterPro" id="IPR006094">
    <property type="entry name" value="Oxid_FAD_bind_N"/>
</dbReference>
<dbReference type="PANTHER" id="PTHR42934">
    <property type="entry name" value="GLYCOLATE OXIDASE SUBUNIT GLCD"/>
    <property type="match status" value="1"/>
</dbReference>
<dbReference type="Gene3D" id="3.30.70.2740">
    <property type="match status" value="1"/>
</dbReference>
<dbReference type="InterPro" id="IPR016169">
    <property type="entry name" value="FAD-bd_PCMH_sub2"/>
</dbReference>
<dbReference type="GO" id="GO:0071949">
    <property type="term" value="F:FAD binding"/>
    <property type="evidence" value="ECO:0007669"/>
    <property type="project" value="InterPro"/>
</dbReference>
<name>A0A1B1U730_9HELI</name>
<dbReference type="STRING" id="222136.BBW65_07270"/>
<sequence length="456" mass="49929">MKLLPSHIDTFRQIVGAENVCADSLHLYAYSFDSTRLVQQPDCVIFPQNQEQISQILIYCNQHHIPVTPRGAGSGMSGGAINDGVILALQKHLNRILEIDTQNLTVTLQPGVINAHLNEALGQYGLFFPPDPASQNFSTIGGNLAQNAGGMNAVKYGVSKDYVLSLQVVIGNGDILTIGHNTLKDVAGYNLTQLFCGSAGTLGIITQATLKLKPILPHSRSILIGFSSFHTLSQTSTQILASAITPEAMEFLDSLIIQALNTQYHIYPQNAQAILIIKLSATFQEELELQTHQIQTIFKTQHPLFVQIASTPAEEEQIWFGRKNASQATNLYGVKKLNEDITIPKNQVANFLQEVYKIGECYGFKIPCFGHIGDGNIHTNIMLANQTDLEKGKQAVQEVFALALKLGGTLSGEHGIGLTKSAFMPLAFSQTHLEIFKQIKKIFDPNSILNPNKMLP</sequence>
<dbReference type="OrthoDB" id="9811557at2"/>
<keyword evidence="2" id="KW-0285">Flavoprotein</keyword>
<dbReference type="EMBL" id="CP016503">
    <property type="protein sequence ID" value="ANV98607.1"/>
    <property type="molecule type" value="Genomic_DNA"/>
</dbReference>
<organism evidence="6 7">
    <name type="scientific">Helicobacter enhydrae</name>
    <dbReference type="NCBI Taxonomy" id="222136"/>
    <lineage>
        <taxon>Bacteria</taxon>
        <taxon>Pseudomonadati</taxon>
        <taxon>Campylobacterota</taxon>
        <taxon>Epsilonproteobacteria</taxon>
        <taxon>Campylobacterales</taxon>
        <taxon>Helicobacteraceae</taxon>
        <taxon>Helicobacter</taxon>
    </lineage>
</organism>
<dbReference type="GO" id="GO:0016491">
    <property type="term" value="F:oxidoreductase activity"/>
    <property type="evidence" value="ECO:0007669"/>
    <property type="project" value="UniProtKB-KW"/>
</dbReference>
<keyword evidence="7" id="KW-1185">Reference proteome</keyword>
<dbReference type="SUPFAM" id="SSF56176">
    <property type="entry name" value="FAD-binding/transporter-associated domain-like"/>
    <property type="match status" value="1"/>
</dbReference>
<evidence type="ECO:0000256" key="3">
    <source>
        <dbReference type="ARBA" id="ARBA00022827"/>
    </source>
</evidence>
<dbReference type="Gene3D" id="1.10.45.10">
    <property type="entry name" value="Vanillyl-alcohol Oxidase, Chain A, domain 4"/>
    <property type="match status" value="1"/>
</dbReference>
<evidence type="ECO:0000313" key="7">
    <source>
        <dbReference type="Proteomes" id="UP000092884"/>
    </source>
</evidence>
<evidence type="ECO:0000313" key="6">
    <source>
        <dbReference type="EMBL" id="ANV98607.1"/>
    </source>
</evidence>
<dbReference type="InterPro" id="IPR016164">
    <property type="entry name" value="FAD-linked_Oxase-like_C"/>
</dbReference>
<dbReference type="Pfam" id="PF01565">
    <property type="entry name" value="FAD_binding_4"/>
    <property type="match status" value="1"/>
</dbReference>
<dbReference type="InterPro" id="IPR016171">
    <property type="entry name" value="Vanillyl_alc_oxidase_C-sub2"/>
</dbReference>
<evidence type="ECO:0000256" key="1">
    <source>
        <dbReference type="ARBA" id="ARBA00001974"/>
    </source>
</evidence>
<dbReference type="Gene3D" id="3.30.465.10">
    <property type="match status" value="1"/>
</dbReference>
<dbReference type="AlphaFoldDB" id="A0A1B1U730"/>
<evidence type="ECO:0000259" key="5">
    <source>
        <dbReference type="PROSITE" id="PS51387"/>
    </source>
</evidence>
<keyword evidence="4" id="KW-0560">Oxidoreductase</keyword>
<dbReference type="PANTHER" id="PTHR42934:SF2">
    <property type="entry name" value="GLYCOLATE OXIDASE SUBUNIT GLCD"/>
    <property type="match status" value="1"/>
</dbReference>
<proteinExistence type="predicted"/>
<dbReference type="PROSITE" id="PS51387">
    <property type="entry name" value="FAD_PCMH"/>
    <property type="match status" value="1"/>
</dbReference>
<reference evidence="7" key="1">
    <citation type="submission" date="2016-07" db="EMBL/GenBank/DDBJ databases">
        <authorList>
            <person name="Florea S."/>
            <person name="Webb J.S."/>
            <person name="Jaromczyk J."/>
            <person name="Schardl C.L."/>
        </authorList>
    </citation>
    <scope>NUCLEOTIDE SEQUENCE [LARGE SCALE GENOMIC DNA]</scope>
    <source>
        <strain evidence="7">MIT 01-6242</strain>
    </source>
</reference>
<dbReference type="InterPro" id="IPR004113">
    <property type="entry name" value="FAD-bd_oxidored_4_C"/>
</dbReference>
<dbReference type="InterPro" id="IPR036318">
    <property type="entry name" value="FAD-bd_PCMH-like_sf"/>
</dbReference>